<proteinExistence type="predicted"/>
<dbReference type="InterPro" id="IPR032710">
    <property type="entry name" value="NTF2-like_dom_sf"/>
</dbReference>
<dbReference type="SUPFAM" id="SSF54427">
    <property type="entry name" value="NTF2-like"/>
    <property type="match status" value="1"/>
</dbReference>
<dbReference type="InterPro" id="IPR011944">
    <property type="entry name" value="Steroid_delta5-4_isomerase"/>
</dbReference>
<comment type="caution">
    <text evidence="2">The sequence shown here is derived from an EMBL/GenBank/DDBJ whole genome shotgun (WGS) entry which is preliminary data.</text>
</comment>
<accession>A0ABN2JXV5</accession>
<keyword evidence="3" id="KW-1185">Reference proteome</keyword>
<feature type="domain" description="DUF4440" evidence="1">
    <location>
        <begin position="9"/>
        <end position="116"/>
    </location>
</feature>
<name>A0ABN2JXV5_9ACTN</name>
<dbReference type="InterPro" id="IPR027843">
    <property type="entry name" value="DUF4440"/>
</dbReference>
<dbReference type="RefSeq" id="WP_344077731.1">
    <property type="nucleotide sequence ID" value="NZ_BAAALS010000004.1"/>
</dbReference>
<protein>
    <submittedName>
        <fullName evidence="2">SgcJ/EcaC family oxidoreductase</fullName>
    </submittedName>
</protein>
<evidence type="ECO:0000259" key="1">
    <source>
        <dbReference type="Pfam" id="PF14534"/>
    </source>
</evidence>
<dbReference type="NCBIfam" id="TIGR02246">
    <property type="entry name" value="SgcJ/EcaC family oxidoreductase"/>
    <property type="match status" value="1"/>
</dbReference>
<organism evidence="2 3">
    <name type="scientific">Luedemannella helvata</name>
    <dbReference type="NCBI Taxonomy" id="349315"/>
    <lineage>
        <taxon>Bacteria</taxon>
        <taxon>Bacillati</taxon>
        <taxon>Actinomycetota</taxon>
        <taxon>Actinomycetes</taxon>
        <taxon>Micromonosporales</taxon>
        <taxon>Micromonosporaceae</taxon>
        <taxon>Luedemannella</taxon>
    </lineage>
</organism>
<gene>
    <name evidence="2" type="ORF">GCM10009681_12100</name>
</gene>
<evidence type="ECO:0000313" key="3">
    <source>
        <dbReference type="Proteomes" id="UP001500655"/>
    </source>
</evidence>
<reference evidence="2 3" key="1">
    <citation type="journal article" date="2019" name="Int. J. Syst. Evol. Microbiol.">
        <title>The Global Catalogue of Microorganisms (GCM) 10K type strain sequencing project: providing services to taxonomists for standard genome sequencing and annotation.</title>
        <authorList>
            <consortium name="The Broad Institute Genomics Platform"/>
            <consortium name="The Broad Institute Genome Sequencing Center for Infectious Disease"/>
            <person name="Wu L."/>
            <person name="Ma J."/>
        </authorList>
    </citation>
    <scope>NUCLEOTIDE SEQUENCE [LARGE SCALE GENOMIC DNA]</scope>
    <source>
        <strain evidence="2 3">JCM 13249</strain>
    </source>
</reference>
<evidence type="ECO:0000313" key="2">
    <source>
        <dbReference type="EMBL" id="GAA1742820.1"/>
    </source>
</evidence>
<dbReference type="Pfam" id="PF14534">
    <property type="entry name" value="DUF4440"/>
    <property type="match status" value="1"/>
</dbReference>
<dbReference type="EMBL" id="BAAALS010000004">
    <property type="protein sequence ID" value="GAA1742820.1"/>
    <property type="molecule type" value="Genomic_DNA"/>
</dbReference>
<dbReference type="Gene3D" id="3.10.450.50">
    <property type="match status" value="1"/>
</dbReference>
<dbReference type="Proteomes" id="UP001500655">
    <property type="component" value="Unassembled WGS sequence"/>
</dbReference>
<sequence length="125" mass="13254">MSDTEMLTGLVATIERTQRAEDVVGFLALFDPDAVWVTGGGRRLIGRTAIAEFTRAVLPGGMAGGSVTYKVEHIAFITDDVAVTGVNQQYTGPDGRPTGAGLPTYVWRRAGGTWRIVVGQNTTVA</sequence>